<evidence type="ECO:0000256" key="1">
    <source>
        <dbReference type="ARBA" id="ARBA00001911"/>
    </source>
</evidence>
<dbReference type="InterPro" id="IPR036291">
    <property type="entry name" value="NAD(P)-bd_dom_sf"/>
</dbReference>
<keyword evidence="3 9" id="KW-0378">Hydrolase</keyword>
<evidence type="ECO:0000256" key="2">
    <source>
        <dbReference type="ARBA" id="ARBA00009329"/>
    </source>
</evidence>
<comment type="similarity">
    <text evidence="2">Belongs to the Gfo/Idh/MocA family. Glycosyl hydrolase 109 subfamily.</text>
</comment>
<dbReference type="PANTHER" id="PTHR43818:SF1">
    <property type="entry name" value="GLYCOSYL HYDROLASE FAMILY 109 PROTEIN"/>
    <property type="match status" value="1"/>
</dbReference>
<dbReference type="GO" id="GO:0016798">
    <property type="term" value="F:hydrolase activity, acting on glycosyl bonds"/>
    <property type="evidence" value="ECO:0007669"/>
    <property type="project" value="UniProtKB-KW"/>
</dbReference>
<comment type="caution">
    <text evidence="9">The sequence shown here is derived from an EMBL/GenBank/DDBJ whole genome shotgun (WGS) entry which is preliminary data.</text>
</comment>
<evidence type="ECO:0000256" key="5">
    <source>
        <dbReference type="ARBA" id="ARBA00023295"/>
    </source>
</evidence>
<keyword evidence="4" id="KW-0520">NAD</keyword>
<accession>A0AA91YY37</accession>
<protein>
    <submittedName>
        <fullName evidence="9">Glycosyl hydrolase</fullName>
    </submittedName>
</protein>
<evidence type="ECO:0000256" key="6">
    <source>
        <dbReference type="SAM" id="SignalP"/>
    </source>
</evidence>
<dbReference type="Proteomes" id="UP000215155">
    <property type="component" value="Unassembled WGS sequence"/>
</dbReference>
<dbReference type="Pfam" id="PF01408">
    <property type="entry name" value="GFO_IDH_MocA"/>
    <property type="match status" value="1"/>
</dbReference>
<name>A0AA91YY37_9BACT</name>
<dbReference type="Gene3D" id="3.30.360.10">
    <property type="entry name" value="Dihydrodipicolinate Reductase, domain 2"/>
    <property type="match status" value="1"/>
</dbReference>
<dbReference type="PANTHER" id="PTHR43818">
    <property type="entry name" value="BCDNA.GH03377"/>
    <property type="match status" value="1"/>
</dbReference>
<feature type="chain" id="PRO_5041690256" evidence="6">
    <location>
        <begin position="21"/>
        <end position="547"/>
    </location>
</feature>
<evidence type="ECO:0000313" key="9">
    <source>
        <dbReference type="EMBL" id="OXL45240.1"/>
    </source>
</evidence>
<evidence type="ECO:0000259" key="7">
    <source>
        <dbReference type="Pfam" id="PF01408"/>
    </source>
</evidence>
<gene>
    <name evidence="9" type="ORF">CFT61_00310</name>
</gene>
<dbReference type="RefSeq" id="WP_089542511.1">
    <property type="nucleotide sequence ID" value="NZ_NMPZ01000001.1"/>
</dbReference>
<reference evidence="9 10" key="1">
    <citation type="submission" date="2017-07" db="EMBL/GenBank/DDBJ databases">
        <title>Draft genome sequence of Prevotella copri isolated from the gut of healthy adult Indian.</title>
        <authorList>
            <person name="Das B."/>
            <person name="Bag S."/>
            <person name="Ghosh T.S."/>
        </authorList>
    </citation>
    <scope>NUCLEOTIDE SEQUENCE [LARGE SCALE GENOMIC DNA]</scope>
    <source>
        <strain evidence="9 10">Indica</strain>
    </source>
</reference>
<organism evidence="9 10">
    <name type="scientific">Segatella copri</name>
    <dbReference type="NCBI Taxonomy" id="165179"/>
    <lineage>
        <taxon>Bacteria</taxon>
        <taxon>Pseudomonadati</taxon>
        <taxon>Bacteroidota</taxon>
        <taxon>Bacteroidia</taxon>
        <taxon>Bacteroidales</taxon>
        <taxon>Prevotellaceae</taxon>
        <taxon>Segatella</taxon>
    </lineage>
</organism>
<feature type="domain" description="Gfo/Idh/MocA-like oxidoreductase N-terminal" evidence="7">
    <location>
        <begin position="61"/>
        <end position="184"/>
    </location>
</feature>
<evidence type="ECO:0000256" key="4">
    <source>
        <dbReference type="ARBA" id="ARBA00023027"/>
    </source>
</evidence>
<keyword evidence="6" id="KW-0732">Signal</keyword>
<dbReference type="SUPFAM" id="SSF55347">
    <property type="entry name" value="Glyceraldehyde-3-phosphate dehydrogenase-like, C-terminal domain"/>
    <property type="match status" value="1"/>
</dbReference>
<sequence>MKIKSFLMAALAAFSLSASAQSLSPGTKWHWDKGTIVVETPERPAGQQNVLGLTAPKLKTVRVGFVGLGMRGPWAVMRFCHIPGVEIVALCDYEEARAEKSQEYLRKQGLKPADIYSGEKGYEALCKRSDIDLVYIAADWNHHFPVAKFAMENGKHTAIEVPSAMNLDQCWSLINLSEQTRKHCFILENCCYDYYEMNALAMAQDGVFGDIIRAEGAYIHCLEDFWDAYWKDPADNDKDNLHWRMKYNMENRGDVYPTHGLGPVAQCLNIHRGDRFTTLVAMDTESFVGKDWVKNKSGKECKEFRNGDHTTTLMRTAKGKVVEIQHNVMTPQPYNRLFKLTGTKGYATKYPTEEFALSGEALKGIGAPQMDNLNAHGFMNKEQKEALIKKYYHPILKKYGELGRQMGHGGMDFIMDSRLVYCLQNGLPLDMDVYDLAEWCSLAELGALSMDNNSAAVTFPDFTRGFWNKQDGYKHQYASPEAEAATEAAAAAYTKSQKEATAKFKLWNLYDAVAAAKKANNAKALKSATAKYNKAVAAAKKAMNAKK</sequence>
<proteinExistence type="inferred from homology"/>
<dbReference type="SUPFAM" id="SSF51735">
    <property type="entry name" value="NAD(P)-binding Rossmann-fold domains"/>
    <property type="match status" value="1"/>
</dbReference>
<feature type="signal peptide" evidence="6">
    <location>
        <begin position="1"/>
        <end position="20"/>
    </location>
</feature>
<evidence type="ECO:0000259" key="8">
    <source>
        <dbReference type="Pfam" id="PF21252"/>
    </source>
</evidence>
<dbReference type="AlphaFoldDB" id="A0AA91YY37"/>
<dbReference type="GO" id="GO:0000166">
    <property type="term" value="F:nucleotide binding"/>
    <property type="evidence" value="ECO:0007669"/>
    <property type="project" value="InterPro"/>
</dbReference>
<evidence type="ECO:0000256" key="3">
    <source>
        <dbReference type="ARBA" id="ARBA00022801"/>
    </source>
</evidence>
<keyword evidence="5" id="KW-0326">Glycosidase</keyword>
<dbReference type="InterPro" id="IPR050463">
    <property type="entry name" value="Gfo/Idh/MocA_oxidrdct_glycsds"/>
</dbReference>
<dbReference type="Gene3D" id="3.40.50.720">
    <property type="entry name" value="NAD(P)-binding Rossmann-like Domain"/>
    <property type="match status" value="1"/>
</dbReference>
<dbReference type="Pfam" id="PF21252">
    <property type="entry name" value="Glyco_hydro_109_C"/>
    <property type="match status" value="1"/>
</dbReference>
<dbReference type="InterPro" id="IPR049303">
    <property type="entry name" value="Glyco_hydro_109_C"/>
</dbReference>
<dbReference type="EMBL" id="NMPZ01000001">
    <property type="protein sequence ID" value="OXL45240.1"/>
    <property type="molecule type" value="Genomic_DNA"/>
</dbReference>
<comment type="cofactor">
    <cofactor evidence="1">
        <name>NAD(+)</name>
        <dbReference type="ChEBI" id="CHEBI:57540"/>
    </cofactor>
</comment>
<evidence type="ECO:0000313" key="10">
    <source>
        <dbReference type="Proteomes" id="UP000215155"/>
    </source>
</evidence>
<dbReference type="InterPro" id="IPR000683">
    <property type="entry name" value="Gfo/Idh/MocA-like_OxRdtase_N"/>
</dbReference>
<feature type="domain" description="Glycosyl hydrolase 109 C-terminal" evidence="8">
    <location>
        <begin position="197"/>
        <end position="353"/>
    </location>
</feature>